<keyword evidence="3" id="KW-1185">Reference proteome</keyword>
<evidence type="ECO:0000259" key="1">
    <source>
        <dbReference type="Pfam" id="PF23310"/>
    </source>
</evidence>
<sequence>MATSCSSERMQTRQQGTKITPLPSYLIENIETTVGGTSPIDAFKSQLVKLNNPHVLFNDGMAKYFMIEEEIAGKQLLQDAADQGQLDAIFVMGMILMAEGVEKKKEALIMLNNVSCVKHPSVSSYETTFIYQYKWLLNCEICLWDACSVKFARMFDISFE</sequence>
<dbReference type="Pfam" id="PF23310">
    <property type="entry name" value="TPR_27"/>
    <property type="match status" value="1"/>
</dbReference>
<dbReference type="Proteomes" id="UP000235145">
    <property type="component" value="Unassembled WGS sequence"/>
</dbReference>
<evidence type="ECO:0000313" key="2">
    <source>
        <dbReference type="EMBL" id="KAJ0226106.1"/>
    </source>
</evidence>
<protein>
    <recommendedName>
        <fullName evidence="1">At2g35280-like TPR domain-containing protein</fullName>
    </recommendedName>
</protein>
<dbReference type="InterPro" id="IPR057136">
    <property type="entry name" value="At2g35280_TPR_dom"/>
</dbReference>
<evidence type="ECO:0000313" key="3">
    <source>
        <dbReference type="Proteomes" id="UP000235145"/>
    </source>
</evidence>
<name>A0A9R1WP86_LACSA</name>
<organism evidence="2 3">
    <name type="scientific">Lactuca sativa</name>
    <name type="common">Garden lettuce</name>
    <dbReference type="NCBI Taxonomy" id="4236"/>
    <lineage>
        <taxon>Eukaryota</taxon>
        <taxon>Viridiplantae</taxon>
        <taxon>Streptophyta</taxon>
        <taxon>Embryophyta</taxon>
        <taxon>Tracheophyta</taxon>
        <taxon>Spermatophyta</taxon>
        <taxon>Magnoliopsida</taxon>
        <taxon>eudicotyledons</taxon>
        <taxon>Gunneridae</taxon>
        <taxon>Pentapetalae</taxon>
        <taxon>asterids</taxon>
        <taxon>campanulids</taxon>
        <taxon>Asterales</taxon>
        <taxon>Asteraceae</taxon>
        <taxon>Cichorioideae</taxon>
        <taxon>Cichorieae</taxon>
        <taxon>Lactucinae</taxon>
        <taxon>Lactuca</taxon>
    </lineage>
</organism>
<dbReference type="AlphaFoldDB" id="A0A9R1WP86"/>
<comment type="caution">
    <text evidence="2">The sequence shown here is derived from an EMBL/GenBank/DDBJ whole genome shotgun (WGS) entry which is preliminary data.</text>
</comment>
<reference evidence="2 3" key="1">
    <citation type="journal article" date="2017" name="Nat. Commun.">
        <title>Genome assembly with in vitro proximity ligation data and whole-genome triplication in lettuce.</title>
        <authorList>
            <person name="Reyes-Chin-Wo S."/>
            <person name="Wang Z."/>
            <person name="Yang X."/>
            <person name="Kozik A."/>
            <person name="Arikit S."/>
            <person name="Song C."/>
            <person name="Xia L."/>
            <person name="Froenicke L."/>
            <person name="Lavelle D.O."/>
            <person name="Truco M.J."/>
            <person name="Xia R."/>
            <person name="Zhu S."/>
            <person name="Xu C."/>
            <person name="Xu H."/>
            <person name="Xu X."/>
            <person name="Cox K."/>
            <person name="Korf I."/>
            <person name="Meyers B.C."/>
            <person name="Michelmore R.W."/>
        </authorList>
    </citation>
    <scope>NUCLEOTIDE SEQUENCE [LARGE SCALE GENOMIC DNA]</scope>
    <source>
        <strain evidence="3">cv. Salinas</strain>
        <tissue evidence="2">Seedlings</tissue>
    </source>
</reference>
<gene>
    <name evidence="2" type="ORF">LSAT_V11C100038840</name>
</gene>
<dbReference type="EMBL" id="NBSK02000001">
    <property type="protein sequence ID" value="KAJ0226106.1"/>
    <property type="molecule type" value="Genomic_DNA"/>
</dbReference>
<feature type="domain" description="At2g35280-like TPR" evidence="1">
    <location>
        <begin position="48"/>
        <end position="115"/>
    </location>
</feature>
<accession>A0A9R1WP86</accession>
<proteinExistence type="predicted"/>